<organism evidence="2 3">
    <name type="scientific">Racocetra fulgida</name>
    <dbReference type="NCBI Taxonomy" id="60492"/>
    <lineage>
        <taxon>Eukaryota</taxon>
        <taxon>Fungi</taxon>
        <taxon>Fungi incertae sedis</taxon>
        <taxon>Mucoromycota</taxon>
        <taxon>Glomeromycotina</taxon>
        <taxon>Glomeromycetes</taxon>
        <taxon>Diversisporales</taxon>
        <taxon>Gigasporaceae</taxon>
        <taxon>Racocetra</taxon>
    </lineage>
</organism>
<reference evidence="2" key="1">
    <citation type="submission" date="2021-06" db="EMBL/GenBank/DDBJ databases">
        <authorList>
            <person name="Kallberg Y."/>
            <person name="Tangrot J."/>
            <person name="Rosling A."/>
        </authorList>
    </citation>
    <scope>NUCLEOTIDE SEQUENCE</scope>
    <source>
        <strain evidence="2">IN212</strain>
    </source>
</reference>
<feature type="region of interest" description="Disordered" evidence="1">
    <location>
        <begin position="53"/>
        <end position="79"/>
    </location>
</feature>
<protein>
    <submittedName>
        <fullName evidence="2">17683_t:CDS:1</fullName>
    </submittedName>
</protein>
<evidence type="ECO:0000313" key="2">
    <source>
        <dbReference type="EMBL" id="CAG8740243.1"/>
    </source>
</evidence>
<name>A0A9N9IL55_9GLOM</name>
<proteinExistence type="predicted"/>
<feature type="region of interest" description="Disordered" evidence="1">
    <location>
        <begin position="1"/>
        <end position="20"/>
    </location>
</feature>
<evidence type="ECO:0000256" key="1">
    <source>
        <dbReference type="SAM" id="MobiDB-lite"/>
    </source>
</evidence>
<comment type="caution">
    <text evidence="2">The sequence shown here is derived from an EMBL/GenBank/DDBJ whole genome shotgun (WGS) entry which is preliminary data.</text>
</comment>
<dbReference type="Proteomes" id="UP000789396">
    <property type="component" value="Unassembled WGS sequence"/>
</dbReference>
<accession>A0A9N9IL55</accession>
<sequence length="79" mass="9051">HNVSVNNSETKNSEAENSEIKNSKEFSCDEVVENKNTASIIKKLHIIARNYYNDNSDEKATEEACDEEEKVDEKEEVDK</sequence>
<gene>
    <name evidence="2" type="ORF">RFULGI_LOCUS12802</name>
</gene>
<evidence type="ECO:0000313" key="3">
    <source>
        <dbReference type="Proteomes" id="UP000789396"/>
    </source>
</evidence>
<feature type="compositionally biased region" description="Basic and acidic residues" evidence="1">
    <location>
        <begin position="11"/>
        <end position="20"/>
    </location>
</feature>
<feature type="compositionally biased region" description="Polar residues" evidence="1">
    <location>
        <begin position="1"/>
        <end position="10"/>
    </location>
</feature>
<feature type="non-terminal residue" evidence="2">
    <location>
        <position position="79"/>
    </location>
</feature>
<dbReference type="AlphaFoldDB" id="A0A9N9IL55"/>
<feature type="non-terminal residue" evidence="2">
    <location>
        <position position="1"/>
    </location>
</feature>
<dbReference type="EMBL" id="CAJVPZ010031813">
    <property type="protein sequence ID" value="CAG8740243.1"/>
    <property type="molecule type" value="Genomic_DNA"/>
</dbReference>
<keyword evidence="3" id="KW-1185">Reference proteome</keyword>